<dbReference type="RefSeq" id="WP_052765112.1">
    <property type="nucleotide sequence ID" value="NZ_LWCS01000030.1"/>
</dbReference>
<keyword evidence="2" id="KW-1133">Transmembrane helix</keyword>
<proteinExistence type="predicted"/>
<dbReference type="OrthoDB" id="4733602at2"/>
<evidence type="ECO:0000313" key="3">
    <source>
        <dbReference type="EMBL" id="OAN37194.1"/>
    </source>
</evidence>
<comment type="caution">
    <text evidence="3">The sequence shown here is derived from an EMBL/GenBank/DDBJ whole genome shotgun (WGS) entry which is preliminary data.</text>
</comment>
<gene>
    <name evidence="3" type="ORF">A4X20_23625</name>
</gene>
<organism evidence="3 4">
    <name type="scientific">Mycolicibacterium iranicum</name>
    <name type="common">Mycobacterium iranicum</name>
    <dbReference type="NCBI Taxonomy" id="912594"/>
    <lineage>
        <taxon>Bacteria</taxon>
        <taxon>Bacillati</taxon>
        <taxon>Actinomycetota</taxon>
        <taxon>Actinomycetes</taxon>
        <taxon>Mycobacteriales</taxon>
        <taxon>Mycobacteriaceae</taxon>
        <taxon>Mycolicibacterium</taxon>
    </lineage>
</organism>
<keyword evidence="2" id="KW-0472">Membrane</keyword>
<sequence>MTPTSDDPPTGPLPELTGFFTWSAADAPHPYPPPATDLAASGAARDQSVSSQKSDLGASVDQTIAITPIRRPPRMQRPLVILWSIFAVVATIAVVLWAILLWPSPDPPEATNSPAAAADTTTAAAELLRHNLPPGYRPSDCTATTEPPPAIAGVRCGPHPAIAEATTAHYTLYDATADLDAAFADVTASTTAKVCPGADGGYQSPGAWRRNANPETVAGTLLCGTNQDSQPMVAWTTTSTLLLATIRADTPQKPSLEQLYTWWSSHS</sequence>
<dbReference type="AlphaFoldDB" id="A0A178LT52"/>
<accession>A0A178LT52</accession>
<feature type="transmembrane region" description="Helical" evidence="2">
    <location>
        <begin position="79"/>
        <end position="102"/>
    </location>
</feature>
<dbReference type="Proteomes" id="UP000078396">
    <property type="component" value="Unassembled WGS sequence"/>
</dbReference>
<name>A0A178LT52_MYCIR</name>
<feature type="region of interest" description="Disordered" evidence="1">
    <location>
        <begin position="1"/>
        <end position="57"/>
    </location>
</feature>
<feature type="compositionally biased region" description="Polar residues" evidence="1">
    <location>
        <begin position="47"/>
        <end position="57"/>
    </location>
</feature>
<evidence type="ECO:0000256" key="1">
    <source>
        <dbReference type="SAM" id="MobiDB-lite"/>
    </source>
</evidence>
<reference evidence="3 4" key="1">
    <citation type="submission" date="2016-04" db="EMBL/GenBank/DDBJ databases">
        <title>Draft Genome Sequences of Staphylococcus capitis Strain H36, S. capitis Strain H65, S. cohnii Strain H62, S. hominis Strain H69, Mycobacterium iranicum Strain H39, Plantibacter sp. Strain H53, Pseudomonas oryzihabitans Strain H72, and Microbacterium sp. Strain H83, isolated from residential settings.</title>
        <authorList>
            <person name="Lymperopoulou D."/>
            <person name="Adams R.I."/>
            <person name="Lindow S."/>
            <person name="Coil D.A."/>
            <person name="Jospin G."/>
            <person name="Eisen J.A."/>
        </authorList>
    </citation>
    <scope>NUCLEOTIDE SEQUENCE [LARGE SCALE GENOMIC DNA]</scope>
    <source>
        <strain evidence="3 4">H39</strain>
    </source>
</reference>
<evidence type="ECO:0008006" key="5">
    <source>
        <dbReference type="Google" id="ProtNLM"/>
    </source>
</evidence>
<protein>
    <recommendedName>
        <fullName evidence="5">Serine/threonine protein kinase</fullName>
    </recommendedName>
</protein>
<dbReference type="EMBL" id="LWCS01000030">
    <property type="protein sequence ID" value="OAN37194.1"/>
    <property type="molecule type" value="Genomic_DNA"/>
</dbReference>
<evidence type="ECO:0000313" key="4">
    <source>
        <dbReference type="Proteomes" id="UP000078396"/>
    </source>
</evidence>
<keyword evidence="2" id="KW-0812">Transmembrane</keyword>
<evidence type="ECO:0000256" key="2">
    <source>
        <dbReference type="SAM" id="Phobius"/>
    </source>
</evidence>